<gene>
    <name evidence="1" type="ORF">MML48_8g00010325</name>
</gene>
<evidence type="ECO:0000313" key="2">
    <source>
        <dbReference type="Proteomes" id="UP001056778"/>
    </source>
</evidence>
<name>A0ACB9SQQ4_HOLOL</name>
<keyword evidence="2" id="KW-1185">Reference proteome</keyword>
<dbReference type="EMBL" id="CM043022">
    <property type="protein sequence ID" value="KAI4457297.1"/>
    <property type="molecule type" value="Genomic_DNA"/>
</dbReference>
<accession>A0ACB9SQQ4</accession>
<proteinExistence type="predicted"/>
<evidence type="ECO:0000313" key="1">
    <source>
        <dbReference type="EMBL" id="KAI4457297.1"/>
    </source>
</evidence>
<dbReference type="Proteomes" id="UP001056778">
    <property type="component" value="Chromosome 8"/>
</dbReference>
<organism evidence="1 2">
    <name type="scientific">Holotrichia oblita</name>
    <name type="common">Chafer beetle</name>
    <dbReference type="NCBI Taxonomy" id="644536"/>
    <lineage>
        <taxon>Eukaryota</taxon>
        <taxon>Metazoa</taxon>
        <taxon>Ecdysozoa</taxon>
        <taxon>Arthropoda</taxon>
        <taxon>Hexapoda</taxon>
        <taxon>Insecta</taxon>
        <taxon>Pterygota</taxon>
        <taxon>Neoptera</taxon>
        <taxon>Endopterygota</taxon>
        <taxon>Coleoptera</taxon>
        <taxon>Polyphaga</taxon>
        <taxon>Scarabaeiformia</taxon>
        <taxon>Scarabaeidae</taxon>
        <taxon>Melolonthinae</taxon>
        <taxon>Holotrichia</taxon>
    </lineage>
</organism>
<comment type="caution">
    <text evidence="1">The sequence shown here is derived from an EMBL/GenBank/DDBJ whole genome shotgun (WGS) entry which is preliminary data.</text>
</comment>
<reference evidence="1" key="1">
    <citation type="submission" date="2022-04" db="EMBL/GenBank/DDBJ databases">
        <title>Chromosome-scale genome assembly of Holotrichia oblita Faldermann.</title>
        <authorList>
            <person name="Rongchong L."/>
        </authorList>
    </citation>
    <scope>NUCLEOTIDE SEQUENCE</scope>
    <source>
        <strain evidence="1">81SQS9</strain>
    </source>
</reference>
<sequence>MTKCCVLVLACLWIIPNSLSSSTETISSIADLAHTMIHSNWKTLEDRSDLKSDKTIGQKQARIFQKIQNVNQVLRKIEEPISSISYTLFFDVALLSARTTREESLFYDFLFYMQQIEIEYNRLQDYSTQGKMVHSTTMIDFANTAVSHQVSSTLMLIEKIHQHVVPISRYGSRGGVLKLLTDNEAAFDEIVRITGESPNQLLYNLFNKIVLTEIKGYVLVQLSYAILEIHGKGNFLAESQLANGKIRIILQEVSYETIRTTAKLSRHYWRPDPEDYIKGENYLEISRLLQGYIVNEKILNNGKSCYGQCDKFDDINIVKCQNDPFCRKQPRCGGKVHSCRSMSTMDMKICLAPTGTSRRYDYIEYENRKTLGVKSTCSTPTFDVDAWIGWCPYCMCYCDDESFYSDRFFSLRHAVSDTKKNKVVTGIRFAKRNRMIHLQVQQGELLPYGVINATSLEWVPVDNFKITDRYVYNKQDFLKMTWKDKAVDLHVIQISNRNQHLKRVLTGVRFSAVESGRKDKRIHLNLEIRMTKFDFKTGKLFPSKGAHAWVRNLNTEFSPRNSRTRIPTDDLDISTRAKSKNTVVSKGNQFVEFSHTDMFKDAGQTTIPFIDSQDVVTKVPTPLVGAGLYYKSTQGYGGFIGLKIVTYDFTQHL</sequence>
<protein>
    <submittedName>
        <fullName evidence="1">Uncharacterized protein</fullName>
    </submittedName>
</protein>